<feature type="compositionally biased region" description="Polar residues" evidence="1">
    <location>
        <begin position="290"/>
        <end position="308"/>
    </location>
</feature>
<accession>A0A5J4XA40</accession>
<proteinExistence type="predicted"/>
<evidence type="ECO:0000313" key="3">
    <source>
        <dbReference type="Proteomes" id="UP000324800"/>
    </source>
</evidence>
<organism evidence="2 3">
    <name type="scientific">Streblomastix strix</name>
    <dbReference type="NCBI Taxonomy" id="222440"/>
    <lineage>
        <taxon>Eukaryota</taxon>
        <taxon>Metamonada</taxon>
        <taxon>Preaxostyla</taxon>
        <taxon>Oxymonadida</taxon>
        <taxon>Streblomastigidae</taxon>
        <taxon>Streblomastix</taxon>
    </lineage>
</organism>
<reference evidence="2 3" key="1">
    <citation type="submission" date="2019-03" db="EMBL/GenBank/DDBJ databases">
        <title>Single cell metagenomics reveals metabolic interactions within the superorganism composed of flagellate Streblomastix strix and complex community of Bacteroidetes bacteria on its surface.</title>
        <authorList>
            <person name="Treitli S.C."/>
            <person name="Kolisko M."/>
            <person name="Husnik F."/>
            <person name="Keeling P."/>
            <person name="Hampl V."/>
        </authorList>
    </citation>
    <scope>NUCLEOTIDE SEQUENCE [LARGE SCALE GENOMIC DNA]</scope>
    <source>
        <strain evidence="2">ST1C</strain>
    </source>
</reference>
<feature type="region of interest" description="Disordered" evidence="1">
    <location>
        <begin position="290"/>
        <end position="359"/>
    </location>
</feature>
<feature type="compositionally biased region" description="Low complexity" evidence="1">
    <location>
        <begin position="318"/>
        <end position="331"/>
    </location>
</feature>
<gene>
    <name evidence="2" type="ORF">EZS28_000362</name>
</gene>
<protein>
    <submittedName>
        <fullName evidence="2">Uncharacterized protein</fullName>
    </submittedName>
</protein>
<dbReference type="Proteomes" id="UP000324800">
    <property type="component" value="Unassembled WGS sequence"/>
</dbReference>
<evidence type="ECO:0000256" key="1">
    <source>
        <dbReference type="SAM" id="MobiDB-lite"/>
    </source>
</evidence>
<name>A0A5J4XA40_9EUKA</name>
<evidence type="ECO:0000313" key="2">
    <source>
        <dbReference type="EMBL" id="KAA6404108.1"/>
    </source>
</evidence>
<sequence length="359" mass="39399">MIQGSASGLYSVSEMRSTSSSETPKKDSKLMDYQTGDQQQQETHNFSQLHNVINDKKTDQIIQDVVVEPENTETIPQFAALQIPQTMNTIEDQYKEPEVLLKIQLSKGSSQDIIATPTKKSLKEKKKEKIDREATTTQLKSRSISPCDSKLLGLNIIVIQQASIPKLSQLLNHEEIINLGELQGEKDYAGLELASERVGLDVQIPSKAFSARAENLNSPAWILKSKAGLKMQSTEKPVNRSRSSDYQHPIINVSIGIQSEIASGSSKILNMQNLPNSIIEHIGRQTISPINCSNTPSLMSSSQAGSQPEDTHSFETTSSSNQQISIFSFGSEKTGSGQEVEGNETLSNIPLFSPSPQLN</sequence>
<feature type="region of interest" description="Disordered" evidence="1">
    <location>
        <begin position="1"/>
        <end position="43"/>
    </location>
</feature>
<comment type="caution">
    <text evidence="2">The sequence shown here is derived from an EMBL/GenBank/DDBJ whole genome shotgun (WGS) entry which is preliminary data.</text>
</comment>
<dbReference type="AlphaFoldDB" id="A0A5J4XA40"/>
<feature type="compositionally biased region" description="Low complexity" evidence="1">
    <location>
        <begin position="11"/>
        <end position="22"/>
    </location>
</feature>
<feature type="compositionally biased region" description="Polar residues" evidence="1">
    <location>
        <begin position="344"/>
        <end position="359"/>
    </location>
</feature>
<dbReference type="EMBL" id="SNRW01000028">
    <property type="protein sequence ID" value="KAA6404108.1"/>
    <property type="molecule type" value="Genomic_DNA"/>
</dbReference>
<feature type="compositionally biased region" description="Polar residues" evidence="1">
    <location>
        <begin position="1"/>
        <end position="10"/>
    </location>
</feature>